<proteinExistence type="predicted"/>
<evidence type="ECO:0000313" key="1">
    <source>
        <dbReference type="EMBL" id="ETD94401.1"/>
    </source>
</evidence>
<dbReference type="Proteomes" id="UP000018717">
    <property type="component" value="Unassembled WGS sequence"/>
</dbReference>
<accession>V8I151</accession>
<sequence length="42" mass="5060">MKPAHRAGFLWFKETIKPEFLIKSMILIKNFNFINFKQTLAF</sequence>
<comment type="caution">
    <text evidence="1">The sequence shown here is derived from an EMBL/GenBank/DDBJ whole genome shotgun (WGS) entry which is preliminary data.</text>
</comment>
<reference evidence="1 2" key="1">
    <citation type="submission" date="2013-11" db="EMBL/GenBank/DDBJ databases">
        <title>Genome sequencing of Streptococcus mitis strains.</title>
        <authorList>
            <person name="Ikryannikova L.N."/>
            <person name="Ilina E.N."/>
            <person name="Kostryukova E.S."/>
            <person name="Karpova I.Y."/>
            <person name="Semashko T.A."/>
            <person name="Larin A.K."/>
            <person name="Ischenko D.S."/>
            <person name="Savinova T.A."/>
            <person name="Dubovickaya V.A."/>
            <person name="Sidorenko S.V."/>
            <person name="Govorun V.M."/>
        </authorList>
    </citation>
    <scope>NUCLEOTIDE SEQUENCE [LARGE SCALE GENOMIC DNA]</scope>
    <source>
        <strain evidence="1 2">21/39</strain>
    </source>
</reference>
<evidence type="ECO:0000313" key="2">
    <source>
        <dbReference type="Proteomes" id="UP000018717"/>
    </source>
</evidence>
<gene>
    <name evidence="1" type="ORF">U757_09280</name>
</gene>
<protein>
    <submittedName>
        <fullName evidence="1">Uncharacterized protein</fullName>
    </submittedName>
</protein>
<dbReference type="AlphaFoldDB" id="V8I151"/>
<dbReference type="EMBL" id="AYRR01000014">
    <property type="protein sequence ID" value="ETD94401.1"/>
    <property type="molecule type" value="Genomic_DNA"/>
</dbReference>
<name>V8I151_STRMT</name>
<organism evidence="1 2">
    <name type="scientific">Streptococcus mitis 21/39</name>
    <dbReference type="NCBI Taxonomy" id="1415765"/>
    <lineage>
        <taxon>Bacteria</taxon>
        <taxon>Bacillati</taxon>
        <taxon>Bacillota</taxon>
        <taxon>Bacilli</taxon>
        <taxon>Lactobacillales</taxon>
        <taxon>Streptococcaceae</taxon>
        <taxon>Streptococcus</taxon>
        <taxon>Streptococcus mitis group</taxon>
    </lineage>
</organism>